<dbReference type="Gene3D" id="2.30.29.30">
    <property type="entry name" value="Pleckstrin-homology domain (PH domain)/Phosphotyrosine-binding domain (PTB)"/>
    <property type="match status" value="1"/>
</dbReference>
<dbReference type="PANTHER" id="PTHR10807">
    <property type="entry name" value="MYOTUBULARIN-RELATED"/>
    <property type="match status" value="1"/>
</dbReference>
<dbReference type="Proteomes" id="UP000479190">
    <property type="component" value="Unassembled WGS sequence"/>
</dbReference>
<accession>A0A6H5J761</accession>
<dbReference type="GO" id="GO:0005737">
    <property type="term" value="C:cytoplasm"/>
    <property type="evidence" value="ECO:0007669"/>
    <property type="project" value="TreeGrafter"/>
</dbReference>
<feature type="domain" description="Myotubularin phosphatase" evidence="2">
    <location>
        <begin position="91"/>
        <end position="473"/>
    </location>
</feature>
<dbReference type="EMBL" id="CADCXV010001560">
    <property type="protein sequence ID" value="CAB0045294.1"/>
    <property type="molecule type" value="Genomic_DNA"/>
</dbReference>
<dbReference type="InterPro" id="IPR011993">
    <property type="entry name" value="PH-like_dom_sf"/>
</dbReference>
<protein>
    <recommendedName>
        <fullName evidence="2">Myotubularin phosphatase domain-containing protein</fullName>
    </recommendedName>
</protein>
<dbReference type="Pfam" id="PF06602">
    <property type="entry name" value="Myotub-related"/>
    <property type="match status" value="2"/>
</dbReference>
<keyword evidence="4" id="KW-1185">Reference proteome</keyword>
<comment type="similarity">
    <text evidence="1">Belongs to the protein-tyrosine phosphatase family. Non-receptor class myotubularin subfamily.</text>
</comment>
<reference evidence="3 4" key="1">
    <citation type="submission" date="2020-02" db="EMBL/GenBank/DDBJ databases">
        <authorList>
            <person name="Ferguson B K."/>
        </authorList>
    </citation>
    <scope>NUCLEOTIDE SEQUENCE [LARGE SCALE GENOMIC DNA]</scope>
</reference>
<evidence type="ECO:0000256" key="1">
    <source>
        <dbReference type="ARBA" id="ARBA00007471"/>
    </source>
</evidence>
<dbReference type="PANTHER" id="PTHR10807:SF110">
    <property type="entry name" value="FI17948P1"/>
    <property type="match status" value="1"/>
</dbReference>
<dbReference type="GO" id="GO:0016020">
    <property type="term" value="C:membrane"/>
    <property type="evidence" value="ECO:0007669"/>
    <property type="project" value="TreeGrafter"/>
</dbReference>
<dbReference type="OrthoDB" id="271628at2759"/>
<evidence type="ECO:0000313" key="3">
    <source>
        <dbReference type="EMBL" id="CAB0045294.1"/>
    </source>
</evidence>
<dbReference type="SUPFAM" id="SSF52799">
    <property type="entry name" value="(Phosphotyrosine protein) phosphatases II"/>
    <property type="match status" value="1"/>
</dbReference>
<name>A0A6H5J761_9HYME</name>
<organism evidence="3 4">
    <name type="scientific">Trichogramma brassicae</name>
    <dbReference type="NCBI Taxonomy" id="86971"/>
    <lineage>
        <taxon>Eukaryota</taxon>
        <taxon>Metazoa</taxon>
        <taxon>Ecdysozoa</taxon>
        <taxon>Arthropoda</taxon>
        <taxon>Hexapoda</taxon>
        <taxon>Insecta</taxon>
        <taxon>Pterygota</taxon>
        <taxon>Neoptera</taxon>
        <taxon>Endopterygota</taxon>
        <taxon>Hymenoptera</taxon>
        <taxon>Apocrita</taxon>
        <taxon>Proctotrupomorpha</taxon>
        <taxon>Chalcidoidea</taxon>
        <taxon>Trichogrammatidae</taxon>
        <taxon>Trichogramma</taxon>
    </lineage>
</organism>
<dbReference type="InterPro" id="IPR022587">
    <property type="entry name" value="MTMR12-like_C"/>
</dbReference>
<dbReference type="InterPro" id="IPR029021">
    <property type="entry name" value="Prot-tyrosine_phosphatase-like"/>
</dbReference>
<dbReference type="InterPro" id="IPR010569">
    <property type="entry name" value="Myotubularin-like_Pase_dom"/>
</dbReference>
<dbReference type="InterPro" id="IPR030564">
    <property type="entry name" value="Myotubularin"/>
</dbReference>
<evidence type="ECO:0000313" key="4">
    <source>
        <dbReference type="Proteomes" id="UP000479190"/>
    </source>
</evidence>
<dbReference type="AlphaFoldDB" id="A0A6H5J761"/>
<dbReference type="PROSITE" id="PS51339">
    <property type="entry name" value="PPASE_MYOTUBULARIN"/>
    <property type="match status" value="1"/>
</dbReference>
<dbReference type="CDD" id="cd14537">
    <property type="entry name" value="PTP-MTMR10-like"/>
    <property type="match status" value="1"/>
</dbReference>
<dbReference type="SUPFAM" id="SSF50729">
    <property type="entry name" value="PH domain-like"/>
    <property type="match status" value="1"/>
</dbReference>
<gene>
    <name evidence="3" type="ORF">TBRA_LOCUS16823</name>
</gene>
<proteinExistence type="inferred from homology"/>
<dbReference type="GO" id="GO:0046856">
    <property type="term" value="P:phosphatidylinositol dephosphorylation"/>
    <property type="evidence" value="ECO:0007669"/>
    <property type="project" value="TreeGrafter"/>
</dbReference>
<sequence>MFEPVSESKQGISGLLAITNFKLTFVTAEENVDDIHQQNHLLGYTDICLSNVDNIYLIGDKKRKLTTGVSVPSKVKGIFIVCKNLRTWSFSFKFSDIGDGRNILNALLHHAFPTKHYLLFAYEYSLSEYIIVPASVTDDQLTKAAWHFQGSRPPIWSWSNDSGAALVKMAELSISIPDRTQENIMLENIRKNHPKKIQPVIIELNKDISIKSVSYSFTKLVELCSPDSIRQFIHQENNFYSLLENTKWLKHVSLCLRKSVEACEELNDGVPVILQGINHKCLLISVIGNFLIYISFKIAEGSGRDFCCIISSLVQLLLDPHFRTIVGFQSLIQKEWVAAGHPFCDRLGHLKNDGSEKAPLFLLYLDCVWQLCQQFPAYFEFTETYLTTLWDSTHVSIFETFIFNSERDRVKAASDPTNQLVLRSVWDWREQFSDHDIQLFYNPLYAPALADSKLHQIKPNHGISNLEIWSQCYFRWIPHLIINNGGKNQIEMYARLLQNDLAQLKIDANEATVTSSNIDQLSTCLLQMNINSFYPFSNKSSGNNVSTPIMNASFIMNESMIDSQSLLTTTD</sequence>
<evidence type="ECO:0000259" key="2">
    <source>
        <dbReference type="PROSITE" id="PS51339"/>
    </source>
</evidence>
<dbReference type="Pfam" id="PF12578">
    <property type="entry name" value="3-PAP"/>
    <property type="match status" value="1"/>
</dbReference>